<dbReference type="STRING" id="927083.DB32_004545"/>
<dbReference type="GO" id="GO:0004016">
    <property type="term" value="F:adenylate cyclase activity"/>
    <property type="evidence" value="ECO:0007669"/>
    <property type="project" value="TreeGrafter"/>
</dbReference>
<evidence type="ECO:0000259" key="3">
    <source>
        <dbReference type="PROSITE" id="PS50011"/>
    </source>
</evidence>
<dbReference type="PROSITE" id="PS50011">
    <property type="entry name" value="PROTEIN_KINASE_DOM"/>
    <property type="match status" value="1"/>
</dbReference>
<proteinExistence type="predicted"/>
<dbReference type="GO" id="GO:0005524">
    <property type="term" value="F:ATP binding"/>
    <property type="evidence" value="ECO:0007669"/>
    <property type="project" value="UniProtKB-KW"/>
</dbReference>
<dbReference type="SUPFAM" id="SSF56112">
    <property type="entry name" value="Protein kinase-like (PK-like)"/>
    <property type="match status" value="1"/>
</dbReference>
<dbReference type="CDD" id="cd14014">
    <property type="entry name" value="STKc_PknB_like"/>
    <property type="match status" value="1"/>
</dbReference>
<dbReference type="InterPro" id="IPR011990">
    <property type="entry name" value="TPR-like_helical_dom_sf"/>
</dbReference>
<dbReference type="GO" id="GO:0005737">
    <property type="term" value="C:cytoplasm"/>
    <property type="evidence" value="ECO:0007669"/>
    <property type="project" value="TreeGrafter"/>
</dbReference>
<organism evidence="4 5">
    <name type="scientific">Sandaracinus amylolyticus</name>
    <dbReference type="NCBI Taxonomy" id="927083"/>
    <lineage>
        <taxon>Bacteria</taxon>
        <taxon>Pseudomonadati</taxon>
        <taxon>Myxococcota</taxon>
        <taxon>Polyangia</taxon>
        <taxon>Polyangiales</taxon>
        <taxon>Sandaracinaceae</taxon>
        <taxon>Sandaracinus</taxon>
    </lineage>
</organism>
<gene>
    <name evidence="4" type="ORF">DB32_004545</name>
</gene>
<dbReference type="PROSITE" id="PS00108">
    <property type="entry name" value="PROTEIN_KINASE_ST"/>
    <property type="match status" value="1"/>
</dbReference>
<dbReference type="Gene3D" id="3.30.200.20">
    <property type="entry name" value="Phosphorylase Kinase, domain 1"/>
    <property type="match status" value="1"/>
</dbReference>
<dbReference type="Gene3D" id="3.40.50.300">
    <property type="entry name" value="P-loop containing nucleotide triphosphate hydrolases"/>
    <property type="match status" value="1"/>
</dbReference>
<dbReference type="Proteomes" id="UP000034883">
    <property type="component" value="Chromosome"/>
</dbReference>
<evidence type="ECO:0000313" key="5">
    <source>
        <dbReference type="Proteomes" id="UP000034883"/>
    </source>
</evidence>
<dbReference type="AlphaFoldDB" id="A0A0F6W4Y7"/>
<dbReference type="GO" id="GO:0004672">
    <property type="term" value="F:protein kinase activity"/>
    <property type="evidence" value="ECO:0007669"/>
    <property type="project" value="InterPro"/>
</dbReference>
<dbReference type="InterPro" id="IPR008271">
    <property type="entry name" value="Ser/Thr_kinase_AS"/>
</dbReference>
<dbReference type="InterPro" id="IPR041664">
    <property type="entry name" value="AAA_16"/>
</dbReference>
<dbReference type="SUPFAM" id="SSF52540">
    <property type="entry name" value="P-loop containing nucleoside triphosphate hydrolases"/>
    <property type="match status" value="1"/>
</dbReference>
<evidence type="ECO:0000256" key="1">
    <source>
        <dbReference type="ARBA" id="ARBA00022741"/>
    </source>
</evidence>
<dbReference type="InterPro" id="IPR027417">
    <property type="entry name" value="P-loop_NTPase"/>
</dbReference>
<feature type="domain" description="Protein kinase" evidence="3">
    <location>
        <begin position="10"/>
        <end position="270"/>
    </location>
</feature>
<dbReference type="PANTHER" id="PTHR16305:SF28">
    <property type="entry name" value="GUANYLATE CYCLASE DOMAIN-CONTAINING PROTEIN"/>
    <property type="match status" value="1"/>
</dbReference>
<dbReference type="Pfam" id="PF13191">
    <property type="entry name" value="AAA_16"/>
    <property type="match status" value="1"/>
</dbReference>
<dbReference type="SMART" id="SM00220">
    <property type="entry name" value="S_TKc"/>
    <property type="match status" value="1"/>
</dbReference>
<dbReference type="Gene3D" id="1.10.510.10">
    <property type="entry name" value="Transferase(Phosphotransferase) domain 1"/>
    <property type="match status" value="1"/>
</dbReference>
<dbReference type="Gene3D" id="1.25.40.10">
    <property type="entry name" value="Tetratricopeptide repeat domain"/>
    <property type="match status" value="1"/>
</dbReference>
<protein>
    <submittedName>
        <fullName evidence="4">Adenylate cyclase</fullName>
    </submittedName>
</protein>
<dbReference type="PANTHER" id="PTHR16305">
    <property type="entry name" value="TESTICULAR SOLUBLE ADENYLYL CYCLASE"/>
    <property type="match status" value="1"/>
</dbReference>
<dbReference type="EMBL" id="CP011125">
    <property type="protein sequence ID" value="AKF07396.1"/>
    <property type="molecule type" value="Genomic_DNA"/>
</dbReference>
<dbReference type="Pfam" id="PF00069">
    <property type="entry name" value="Pkinase"/>
    <property type="match status" value="1"/>
</dbReference>
<reference evidence="4 5" key="1">
    <citation type="submission" date="2015-03" db="EMBL/GenBank/DDBJ databases">
        <title>Genome assembly of Sandaracinus amylolyticus DSM 53668.</title>
        <authorList>
            <person name="Sharma G."/>
            <person name="Subramanian S."/>
        </authorList>
    </citation>
    <scope>NUCLEOTIDE SEQUENCE [LARGE SCALE GENOMIC DNA]</scope>
    <source>
        <strain evidence="4 5">DSM 53668</strain>
    </source>
</reference>
<dbReference type="InterPro" id="IPR000719">
    <property type="entry name" value="Prot_kinase_dom"/>
</dbReference>
<evidence type="ECO:0000256" key="2">
    <source>
        <dbReference type="ARBA" id="ARBA00022840"/>
    </source>
</evidence>
<name>A0A0F6W4Y7_9BACT</name>
<dbReference type="SUPFAM" id="SSF48452">
    <property type="entry name" value="TPR-like"/>
    <property type="match status" value="1"/>
</dbReference>
<accession>A0A0F6W4Y7</accession>
<keyword evidence="1" id="KW-0547">Nucleotide-binding</keyword>
<sequence length="1256" mass="134025">MVAREEHERFELRQHVTSTAMSEVWRARDRVTGRDVALKLIAVTTNADRDRFVREHVLLAGITHPGIVGYVAHGTTERGDAWLAMEWVEGETLQARLAQRELTVIESVRLVAAIAHALGVAHARGIVHRDVKPGNVMLTEHGPKLLDFGIARHGLGDRVTATGALIGTPGYMAPEQARGELVIDARADVFALGCVLYRCLAHRPAFPGDAIVNVLVDLAAGRYEPLDRVRPGLPGPLLALVARMLDRDPARRPLDAREVAAALDALEPALPRHELPLATAVLGEDEQRLVSVVLASITRAASRRAVVAALRPLGVEPEWLSDHVLVTLRGTSTATDLAARAARCALVLQAVLPESPIAIATGRAVFAASTLLGEARDRAEALLRDTRGATVAIDDATAGLLDARFEVAKHEAGLELRAMRDVARPDEGRALGTRLPFAGRERELAMIDATLDECIEARVARVVLVTGPPGVGKSRLAAELVMRVEARGDVAVVPARADSVGRRSAWQLAARIARRVLGIDAAQDVTAQRERIAEWAARAMPEPDRARTATFLAELVGARIPDDAGDALLAAARQDPMRMGDQLRRAFQDLLAASCDRGPLMLVLEDLHWADLPSIRLLDGALRALAERPVLVLGLARPEVHEQFPALWAERGASQLRLGELGRRTCERLARSVLGDDAPAALVARVVERCAGNALFLEEILRRVAQQPGEDALPESVLAMLQVRLESLSGPARRLARAASVFGRDAPLAGVIALLGTTDPIDDALRELVEHEVLEQRGTGFARDRELSFRHELVREAAYDMLTDEDRSLGHRLAAAWLERSGAHDATLLAEHLQRGSEPTLAIVWLERAGEQALEGGDFEGAVEHARRALALGAAERVGSIAMIEVEALAWSGRFAELHDAARAVMSGAPPGSPLWSRAASALLFAGSALPIARAAEIIGQIITAELPDDARSVQVRAHAIAAIVLYRAGQIAIADPILARLARIDDPERDPGTLAWIELVRVYRARFGDGDPAAARAHAERAARHAERAGDAGALGLARIDVAYSSLGLGLVDEALDAARLAVDAGETHGAGFLVAYARGVLGLALARRGRLAEARAELEGCIVRADAAGDGVNQGFARNLLATVALAEGDAQRARRLADEALAAPIPPTTRAYAAATASSAALACGDVDAACNLADDAWRSLALTGAPEIAHGVIARARITALVARGDHDAARAALTEARARLATRAARIDDPHWRAAFDALPEHAWLSSDDVA</sequence>
<keyword evidence="2" id="KW-0067">ATP-binding</keyword>
<evidence type="ECO:0000313" key="4">
    <source>
        <dbReference type="EMBL" id="AKF07396.1"/>
    </source>
</evidence>
<dbReference type="KEGG" id="samy:DB32_004545"/>
<keyword evidence="5" id="KW-1185">Reference proteome</keyword>
<dbReference type="InterPro" id="IPR011009">
    <property type="entry name" value="Kinase-like_dom_sf"/>
</dbReference>